<sequence length="121" mass="13211">MLRYYNGMLYNPEVEEEDTGIRAMNGFPTIDTSHPPAAHLPRTATSRSISGNDCTVGTPTGQPSAVQSVAGVNPARSNSLCDPQIVVWGLGVICVLWMACLLSIHHMLELCIFLAQLHRYN</sequence>
<reference evidence="2" key="1">
    <citation type="submission" date="2016-07" db="EMBL/GenBank/DDBJ databases">
        <authorList>
            <person name="Bretaudeau A."/>
        </authorList>
    </citation>
    <scope>NUCLEOTIDE SEQUENCE</scope>
    <source>
        <strain evidence="2">Rice</strain>
        <tissue evidence="2">Whole body</tissue>
    </source>
</reference>
<name>A0A2H1VZF6_SPOFR</name>
<accession>A0A2H1VZF6</accession>
<organism evidence="2">
    <name type="scientific">Spodoptera frugiperda</name>
    <name type="common">Fall armyworm</name>
    <dbReference type="NCBI Taxonomy" id="7108"/>
    <lineage>
        <taxon>Eukaryota</taxon>
        <taxon>Metazoa</taxon>
        <taxon>Ecdysozoa</taxon>
        <taxon>Arthropoda</taxon>
        <taxon>Hexapoda</taxon>
        <taxon>Insecta</taxon>
        <taxon>Pterygota</taxon>
        <taxon>Neoptera</taxon>
        <taxon>Endopterygota</taxon>
        <taxon>Lepidoptera</taxon>
        <taxon>Glossata</taxon>
        <taxon>Ditrysia</taxon>
        <taxon>Noctuoidea</taxon>
        <taxon>Noctuidae</taxon>
        <taxon>Amphipyrinae</taxon>
        <taxon>Spodoptera</taxon>
    </lineage>
</organism>
<evidence type="ECO:0000313" key="2">
    <source>
        <dbReference type="EMBL" id="SOQ46215.1"/>
    </source>
</evidence>
<dbReference type="AlphaFoldDB" id="A0A2H1VZF6"/>
<evidence type="ECO:0000256" key="1">
    <source>
        <dbReference type="SAM" id="Phobius"/>
    </source>
</evidence>
<protein>
    <submittedName>
        <fullName evidence="2">SFRICE_035650</fullName>
    </submittedName>
</protein>
<dbReference type="EMBL" id="ODYU01005408">
    <property type="protein sequence ID" value="SOQ46215.1"/>
    <property type="molecule type" value="Genomic_DNA"/>
</dbReference>
<keyword evidence="1" id="KW-0472">Membrane</keyword>
<keyword evidence="1" id="KW-1133">Transmembrane helix</keyword>
<keyword evidence="1" id="KW-0812">Transmembrane</keyword>
<feature type="transmembrane region" description="Helical" evidence="1">
    <location>
        <begin position="85"/>
        <end position="104"/>
    </location>
</feature>
<gene>
    <name evidence="2" type="ORF">SFRICE_035650</name>
</gene>
<proteinExistence type="predicted"/>